<feature type="chain" id="PRO_5040240514" description="Secreted protein" evidence="1">
    <location>
        <begin position="25"/>
        <end position="162"/>
    </location>
</feature>
<accession>A0A9P4NG43</accession>
<reference evidence="2" key="1">
    <citation type="journal article" date="2020" name="Stud. Mycol.">
        <title>101 Dothideomycetes genomes: a test case for predicting lifestyles and emergence of pathogens.</title>
        <authorList>
            <person name="Haridas S."/>
            <person name="Albert R."/>
            <person name="Binder M."/>
            <person name="Bloem J."/>
            <person name="Labutti K."/>
            <person name="Salamov A."/>
            <person name="Andreopoulos B."/>
            <person name="Baker S."/>
            <person name="Barry K."/>
            <person name="Bills G."/>
            <person name="Bluhm B."/>
            <person name="Cannon C."/>
            <person name="Castanera R."/>
            <person name="Culley D."/>
            <person name="Daum C."/>
            <person name="Ezra D."/>
            <person name="Gonzalez J."/>
            <person name="Henrissat B."/>
            <person name="Kuo A."/>
            <person name="Liang C."/>
            <person name="Lipzen A."/>
            <person name="Lutzoni F."/>
            <person name="Magnuson J."/>
            <person name="Mondo S."/>
            <person name="Nolan M."/>
            <person name="Ohm R."/>
            <person name="Pangilinan J."/>
            <person name="Park H.-J."/>
            <person name="Ramirez L."/>
            <person name="Alfaro M."/>
            <person name="Sun H."/>
            <person name="Tritt A."/>
            <person name="Yoshinaga Y."/>
            <person name="Zwiers L.-H."/>
            <person name="Turgeon B."/>
            <person name="Goodwin S."/>
            <person name="Spatafora J."/>
            <person name="Crous P."/>
            <person name="Grigoriev I."/>
        </authorList>
    </citation>
    <scope>NUCLEOTIDE SEQUENCE</scope>
    <source>
        <strain evidence="2">CBS 130266</strain>
    </source>
</reference>
<evidence type="ECO:0000313" key="2">
    <source>
        <dbReference type="EMBL" id="KAF2419697.1"/>
    </source>
</evidence>
<organism evidence="2 3">
    <name type="scientific">Tothia fuscella</name>
    <dbReference type="NCBI Taxonomy" id="1048955"/>
    <lineage>
        <taxon>Eukaryota</taxon>
        <taxon>Fungi</taxon>
        <taxon>Dikarya</taxon>
        <taxon>Ascomycota</taxon>
        <taxon>Pezizomycotina</taxon>
        <taxon>Dothideomycetes</taxon>
        <taxon>Pleosporomycetidae</taxon>
        <taxon>Venturiales</taxon>
        <taxon>Cylindrosympodiaceae</taxon>
        <taxon>Tothia</taxon>
    </lineage>
</organism>
<protein>
    <recommendedName>
        <fullName evidence="4">Secreted protein</fullName>
    </recommendedName>
</protein>
<feature type="signal peptide" evidence="1">
    <location>
        <begin position="1"/>
        <end position="24"/>
    </location>
</feature>
<sequence length="162" mass="18296">MGEAVRRCCFLVLILSHETAGMWACLSSRKRKRSRVPIGRNICEAQRSCCCNQTIIFSLKLVPDLRGWMLGDGMDGIDPGFLSLRPQGLRFSPQNWSPPPRFCDPHACLSSHLRYPNIARVTRRPYWNSIRLHRRHQAVIQLGSLAGAIRISVCLENVGVAE</sequence>
<dbReference type="AlphaFoldDB" id="A0A9P4NG43"/>
<dbReference type="Proteomes" id="UP000800235">
    <property type="component" value="Unassembled WGS sequence"/>
</dbReference>
<proteinExistence type="predicted"/>
<name>A0A9P4NG43_9PEZI</name>
<evidence type="ECO:0008006" key="4">
    <source>
        <dbReference type="Google" id="ProtNLM"/>
    </source>
</evidence>
<gene>
    <name evidence="2" type="ORF">EJ08DRAFT_665873</name>
</gene>
<evidence type="ECO:0000256" key="1">
    <source>
        <dbReference type="SAM" id="SignalP"/>
    </source>
</evidence>
<keyword evidence="1" id="KW-0732">Signal</keyword>
<comment type="caution">
    <text evidence="2">The sequence shown here is derived from an EMBL/GenBank/DDBJ whole genome shotgun (WGS) entry which is preliminary data.</text>
</comment>
<keyword evidence="3" id="KW-1185">Reference proteome</keyword>
<dbReference type="EMBL" id="MU007117">
    <property type="protein sequence ID" value="KAF2419697.1"/>
    <property type="molecule type" value="Genomic_DNA"/>
</dbReference>
<evidence type="ECO:0000313" key="3">
    <source>
        <dbReference type="Proteomes" id="UP000800235"/>
    </source>
</evidence>